<evidence type="ECO:0000256" key="6">
    <source>
        <dbReference type="ARBA" id="ARBA00022723"/>
    </source>
</evidence>
<keyword evidence="12" id="KW-1185">Reference proteome</keyword>
<evidence type="ECO:0000256" key="4">
    <source>
        <dbReference type="ARBA" id="ARBA00022571"/>
    </source>
</evidence>
<organism evidence="11 12">
    <name type="scientific">Denitrobaculum tricleocarpae</name>
    <dbReference type="NCBI Taxonomy" id="2591009"/>
    <lineage>
        <taxon>Bacteria</taxon>
        <taxon>Pseudomonadati</taxon>
        <taxon>Pseudomonadota</taxon>
        <taxon>Alphaproteobacteria</taxon>
        <taxon>Rhodospirillales</taxon>
        <taxon>Rhodospirillaceae</taxon>
        <taxon>Denitrobaculum</taxon>
    </lineage>
</organism>
<dbReference type="CDD" id="cd03894">
    <property type="entry name" value="M20_ArgE"/>
    <property type="match status" value="1"/>
</dbReference>
<dbReference type="GO" id="GO:0008777">
    <property type="term" value="F:acetylornithine deacetylase activity"/>
    <property type="evidence" value="ECO:0007669"/>
    <property type="project" value="UniProtKB-EC"/>
</dbReference>
<keyword evidence="3" id="KW-0963">Cytoplasm</keyword>
<dbReference type="InterPro" id="IPR036264">
    <property type="entry name" value="Bact_exopeptidase_dim_dom"/>
</dbReference>
<dbReference type="NCBIfam" id="NF005710">
    <property type="entry name" value="PRK07522.1"/>
    <property type="match status" value="1"/>
</dbReference>
<dbReference type="OrthoDB" id="9809784at2"/>
<dbReference type="GO" id="GO:0006526">
    <property type="term" value="P:L-arginine biosynthetic process"/>
    <property type="evidence" value="ECO:0007669"/>
    <property type="project" value="UniProtKB-KW"/>
</dbReference>
<dbReference type="InterPro" id="IPR001261">
    <property type="entry name" value="ArgE/DapE_CS"/>
</dbReference>
<evidence type="ECO:0000256" key="8">
    <source>
        <dbReference type="ARBA" id="ARBA00022833"/>
    </source>
</evidence>
<dbReference type="Gene3D" id="3.30.70.360">
    <property type="match status" value="1"/>
</dbReference>
<evidence type="ECO:0000256" key="1">
    <source>
        <dbReference type="ARBA" id="ARBA00001947"/>
    </source>
</evidence>
<evidence type="ECO:0000313" key="12">
    <source>
        <dbReference type="Proteomes" id="UP000315252"/>
    </source>
</evidence>
<keyword evidence="8" id="KW-0862">Zinc</keyword>
<evidence type="ECO:0000256" key="3">
    <source>
        <dbReference type="ARBA" id="ARBA00022490"/>
    </source>
</evidence>
<evidence type="ECO:0000256" key="5">
    <source>
        <dbReference type="ARBA" id="ARBA00022605"/>
    </source>
</evidence>
<comment type="similarity">
    <text evidence="2">Belongs to the peptidase M20A family. ArgE subfamily.</text>
</comment>
<keyword evidence="7 11" id="KW-0378">Hydrolase</keyword>
<dbReference type="InterPro" id="IPR010169">
    <property type="entry name" value="AcOrn-deacetyl"/>
</dbReference>
<comment type="cofactor">
    <cofactor evidence="1">
        <name>Zn(2+)</name>
        <dbReference type="ChEBI" id="CHEBI:29105"/>
    </cofactor>
</comment>
<protein>
    <submittedName>
        <fullName evidence="11">Acetylornithine deacetylase</fullName>
        <ecNumber evidence="11">3.5.1.16</ecNumber>
    </submittedName>
</protein>
<dbReference type="AlphaFoldDB" id="A0A545TY16"/>
<evidence type="ECO:0000259" key="10">
    <source>
        <dbReference type="Pfam" id="PF07687"/>
    </source>
</evidence>
<comment type="caution">
    <text evidence="11">The sequence shown here is derived from an EMBL/GenBank/DDBJ whole genome shotgun (WGS) entry which is preliminary data.</text>
</comment>
<evidence type="ECO:0000313" key="11">
    <source>
        <dbReference type="EMBL" id="TQV82112.1"/>
    </source>
</evidence>
<dbReference type="EMBL" id="VHSH01000002">
    <property type="protein sequence ID" value="TQV82112.1"/>
    <property type="molecule type" value="Genomic_DNA"/>
</dbReference>
<dbReference type="NCBIfam" id="TIGR01892">
    <property type="entry name" value="AcOrn-deacetyl"/>
    <property type="match status" value="1"/>
</dbReference>
<dbReference type="PANTHER" id="PTHR43808">
    <property type="entry name" value="ACETYLORNITHINE DEACETYLASE"/>
    <property type="match status" value="1"/>
</dbReference>
<dbReference type="SUPFAM" id="SSF55031">
    <property type="entry name" value="Bacterial exopeptidase dimerisation domain"/>
    <property type="match status" value="1"/>
</dbReference>
<evidence type="ECO:0000256" key="2">
    <source>
        <dbReference type="ARBA" id="ARBA00005691"/>
    </source>
</evidence>
<keyword evidence="5" id="KW-0028">Amino-acid biosynthesis</keyword>
<proteinExistence type="inferred from homology"/>
<dbReference type="InterPro" id="IPR011650">
    <property type="entry name" value="Peptidase_M20_dimer"/>
</dbReference>
<dbReference type="PANTHER" id="PTHR43808:SF31">
    <property type="entry name" value="N-ACETYL-L-CITRULLINE DEACETYLASE"/>
    <property type="match status" value="1"/>
</dbReference>
<dbReference type="InterPro" id="IPR050072">
    <property type="entry name" value="Peptidase_M20A"/>
</dbReference>
<dbReference type="SUPFAM" id="SSF53187">
    <property type="entry name" value="Zn-dependent exopeptidases"/>
    <property type="match status" value="1"/>
</dbReference>
<dbReference type="InterPro" id="IPR002933">
    <property type="entry name" value="Peptidase_M20"/>
</dbReference>
<evidence type="ECO:0000256" key="9">
    <source>
        <dbReference type="ARBA" id="ARBA00023285"/>
    </source>
</evidence>
<keyword evidence="6" id="KW-0479">Metal-binding</keyword>
<dbReference type="RefSeq" id="WP_142895742.1">
    <property type="nucleotide sequence ID" value="NZ_ML660053.1"/>
</dbReference>
<dbReference type="Pfam" id="PF01546">
    <property type="entry name" value="Peptidase_M20"/>
    <property type="match status" value="1"/>
</dbReference>
<sequence length="404" mass="43229">MNAPTSRPTVPSVESVIGTSSRGRTIACLEALVGFDTTSRDSNLALIEWVERYLHTLGVESRRIDNEDGTKANLWATIGPAVDGGIILSGHTDVVPVDGQDWHTDPFVLTARDDRLYGRGSSDMKGFLAAVLAKVPELTQAGLTRPVHLAFSYDEEVGCLGVRSLIAELKDASPRPSACIVGEPTGMEVVVAHKTKRSLRVTVNGKAAHSSLAPLAVNAVEYAARLVVFIREIGERLRREGPLDPDFDVAHTTAHTGVFNGGTQLNIVPELCSFDFEFRALPAVDVDALVEEVKAYAQEVLEVEMHAIAPETSIHFEAISGFPGLETPPDSDLIGLVKSLAGKNHHTKVAYGTEAGLFSEAEIPTAICGPGHIAQAHKPNEFVEIAQLAACDAFLDRLVAACSK</sequence>
<reference evidence="11 12" key="1">
    <citation type="submission" date="2019-06" db="EMBL/GenBank/DDBJ databases">
        <title>Whole genome sequence for Rhodospirillaceae sp. R148.</title>
        <authorList>
            <person name="Wang G."/>
        </authorList>
    </citation>
    <scope>NUCLEOTIDE SEQUENCE [LARGE SCALE GENOMIC DNA]</scope>
    <source>
        <strain evidence="11 12">R148</strain>
    </source>
</reference>
<gene>
    <name evidence="11" type="primary">argE</name>
    <name evidence="11" type="ORF">FKG95_07765</name>
</gene>
<dbReference type="GO" id="GO:0046872">
    <property type="term" value="F:metal ion binding"/>
    <property type="evidence" value="ECO:0007669"/>
    <property type="project" value="UniProtKB-KW"/>
</dbReference>
<dbReference type="Gene3D" id="3.40.630.10">
    <property type="entry name" value="Zn peptidases"/>
    <property type="match status" value="1"/>
</dbReference>
<name>A0A545TY16_9PROT</name>
<dbReference type="PROSITE" id="PS00759">
    <property type="entry name" value="ARGE_DAPE_CPG2_2"/>
    <property type="match status" value="1"/>
</dbReference>
<keyword evidence="4" id="KW-0055">Arginine biosynthesis</keyword>
<dbReference type="Proteomes" id="UP000315252">
    <property type="component" value="Unassembled WGS sequence"/>
</dbReference>
<feature type="domain" description="Peptidase M20 dimerisation" evidence="10">
    <location>
        <begin position="191"/>
        <end position="301"/>
    </location>
</feature>
<accession>A0A545TY16</accession>
<evidence type="ECO:0000256" key="7">
    <source>
        <dbReference type="ARBA" id="ARBA00022801"/>
    </source>
</evidence>
<dbReference type="Pfam" id="PF07687">
    <property type="entry name" value="M20_dimer"/>
    <property type="match status" value="1"/>
</dbReference>
<dbReference type="EC" id="3.5.1.16" evidence="11"/>
<keyword evidence="9" id="KW-0170">Cobalt</keyword>